<name>A0A937K5P7_9CLOT</name>
<dbReference type="Pfam" id="PF08279">
    <property type="entry name" value="HTH_11"/>
    <property type="match status" value="1"/>
</dbReference>
<dbReference type="InterPro" id="IPR036388">
    <property type="entry name" value="WH-like_DNA-bd_sf"/>
</dbReference>
<dbReference type="InterPro" id="IPR013196">
    <property type="entry name" value="HTH_11"/>
</dbReference>
<dbReference type="InterPro" id="IPR026881">
    <property type="entry name" value="WYL_dom"/>
</dbReference>
<dbReference type="GO" id="GO:0003700">
    <property type="term" value="F:DNA-binding transcription factor activity"/>
    <property type="evidence" value="ECO:0007669"/>
    <property type="project" value="InterPro"/>
</dbReference>
<dbReference type="Gene3D" id="1.10.10.10">
    <property type="entry name" value="Winged helix-like DNA-binding domain superfamily/Winged helix DNA-binding domain"/>
    <property type="match status" value="1"/>
</dbReference>
<evidence type="ECO:0000256" key="1">
    <source>
        <dbReference type="ARBA" id="ARBA00023015"/>
    </source>
</evidence>
<organism evidence="4 5">
    <name type="scientific">Clostridium paridis</name>
    <dbReference type="NCBI Taxonomy" id="2803863"/>
    <lineage>
        <taxon>Bacteria</taxon>
        <taxon>Bacillati</taxon>
        <taxon>Bacillota</taxon>
        <taxon>Clostridia</taxon>
        <taxon>Eubacteriales</taxon>
        <taxon>Clostridiaceae</taxon>
        <taxon>Clostridium</taxon>
    </lineage>
</organism>
<reference evidence="4" key="1">
    <citation type="submission" date="2021-01" db="EMBL/GenBank/DDBJ databases">
        <title>Genome public.</title>
        <authorList>
            <person name="Liu C."/>
            <person name="Sun Q."/>
        </authorList>
    </citation>
    <scope>NUCLEOTIDE SEQUENCE</scope>
    <source>
        <strain evidence="4">YIM B02565</strain>
    </source>
</reference>
<gene>
    <name evidence="4" type="ORF">JK634_13400</name>
</gene>
<dbReference type="Pfam" id="PF13280">
    <property type="entry name" value="WYL"/>
    <property type="match status" value="1"/>
</dbReference>
<dbReference type="Pfam" id="PF25583">
    <property type="entry name" value="WCX"/>
    <property type="match status" value="1"/>
</dbReference>
<dbReference type="InterPro" id="IPR051534">
    <property type="entry name" value="CBASS_pafABC_assoc_protein"/>
</dbReference>
<dbReference type="InterPro" id="IPR028349">
    <property type="entry name" value="PafC-like"/>
</dbReference>
<dbReference type="PROSITE" id="PS51000">
    <property type="entry name" value="HTH_DEOR_2"/>
    <property type="match status" value="1"/>
</dbReference>
<dbReference type="PANTHER" id="PTHR34580">
    <property type="match status" value="1"/>
</dbReference>
<dbReference type="AlphaFoldDB" id="A0A937K5P7"/>
<evidence type="ECO:0000256" key="2">
    <source>
        <dbReference type="ARBA" id="ARBA00023163"/>
    </source>
</evidence>
<evidence type="ECO:0000259" key="3">
    <source>
        <dbReference type="PROSITE" id="PS51000"/>
    </source>
</evidence>
<keyword evidence="1" id="KW-0805">Transcription regulation</keyword>
<keyword evidence="2" id="KW-0804">Transcription</keyword>
<dbReference type="InterPro" id="IPR057727">
    <property type="entry name" value="WCX_dom"/>
</dbReference>
<keyword evidence="5" id="KW-1185">Reference proteome</keyword>
<feature type="domain" description="HTH deoR-type" evidence="3">
    <location>
        <begin position="2"/>
        <end position="60"/>
    </location>
</feature>
<evidence type="ECO:0000313" key="5">
    <source>
        <dbReference type="Proteomes" id="UP000623681"/>
    </source>
</evidence>
<protein>
    <submittedName>
        <fullName evidence="4">YafY family transcriptional regulator</fullName>
    </submittedName>
</protein>
<dbReference type="InterPro" id="IPR001034">
    <property type="entry name" value="DeoR_HTH"/>
</dbReference>
<sequence length="302" mass="35056">MQISRLFQIIYILLEKKSITARELADHFEVSVRTIYRDIDALSEAGIPVYSTQGKGGGISLIDNYVLNKSLLSQLEQDKILIALQSLSATGYPELKDTLSKLSSFFNKSNINWIEVDFSNWGNYEKQKDIFNLLKSSILEKRVINFSYFNSIGEKSNRNVEPFKLLFKDKAWYLIGYCLEKNSVRTFKIIRMANVFITEKSCTHTDSHELSHKSSGDFHTKNININLKFSSEGAYRVYDEFQEKEIIKNEDGSYTVISQMPEGEWLYNYLLSFGTMLEVIEPQNIRDEMARRLNILISKYIY</sequence>
<dbReference type="PIRSF" id="PIRSF016838">
    <property type="entry name" value="PafC"/>
    <property type="match status" value="1"/>
</dbReference>
<proteinExistence type="predicted"/>
<dbReference type="SUPFAM" id="SSF46785">
    <property type="entry name" value="Winged helix' DNA-binding domain"/>
    <property type="match status" value="1"/>
</dbReference>
<dbReference type="Proteomes" id="UP000623681">
    <property type="component" value="Unassembled WGS sequence"/>
</dbReference>
<evidence type="ECO:0000313" key="4">
    <source>
        <dbReference type="EMBL" id="MBL4932803.1"/>
    </source>
</evidence>
<dbReference type="InterPro" id="IPR036390">
    <property type="entry name" value="WH_DNA-bd_sf"/>
</dbReference>
<accession>A0A937K5P7</accession>
<dbReference type="PANTHER" id="PTHR34580:SF1">
    <property type="entry name" value="PROTEIN PAFC"/>
    <property type="match status" value="1"/>
</dbReference>
<dbReference type="EMBL" id="JAESWA010000023">
    <property type="protein sequence ID" value="MBL4932803.1"/>
    <property type="molecule type" value="Genomic_DNA"/>
</dbReference>
<comment type="caution">
    <text evidence="4">The sequence shown here is derived from an EMBL/GenBank/DDBJ whole genome shotgun (WGS) entry which is preliminary data.</text>
</comment>
<dbReference type="SMART" id="SM00420">
    <property type="entry name" value="HTH_DEOR"/>
    <property type="match status" value="1"/>
</dbReference>
<dbReference type="PROSITE" id="PS52050">
    <property type="entry name" value="WYL"/>
    <property type="match status" value="1"/>
</dbReference>
<dbReference type="RefSeq" id="WP_202768190.1">
    <property type="nucleotide sequence ID" value="NZ_JAESWA010000023.1"/>
</dbReference>